<dbReference type="Pfam" id="PF15995">
    <property type="entry name" value="DUF4771"/>
    <property type="match status" value="1"/>
</dbReference>
<dbReference type="PANTHER" id="PTHR41967:SF6">
    <property type="entry name" value="FI19406P1-RELATED"/>
    <property type="match status" value="1"/>
</dbReference>
<keyword evidence="5" id="KW-1185">Reference proteome</keyword>
<dbReference type="HOGENOM" id="CLU_013875_0_0_1"/>
<dbReference type="AlphaFoldDB" id="B3N7F3"/>
<sequence>MVKNPEVDLGLPMASWYRGLSLDQMQAADDLGMALQFDIRSIRDCMLRLGVRPLVRNRQLVRIVRFSRGQSLAFLYFLFQEHYDTGGSCGKYTVNGQLLLSAIAYLDLPATFRALDKVLPLHGNAIGESKVSLNDQQASNLIILMMYYYKNLVLFQNRSARPSFATPNPTRNSKKIDEEMPMDLPATFRALSRVLSSHTSRKKSSSLRKREQSSRPYFQKLPRPRTVRRSNQFLSDSPLLKTQIPNEVGDPKEDEDRWFADFQLHPIQRTVKAVINYELCHMFDHIDEIATDPAQEARDLCEFHEETRSQERQAFLQAQRRRYLDMIDLEGTEKRLTRERIIHHLNRDVDEYLLKFGDKGYSPGVPAFRKTGCVACNELVHVSLEAPPQVLLLQGEWGRLYDRSGAMMRLCAGEDAKQDALAKESVSKVKPKYFTAPGNHKTFAFNYAQIFKRDSTKSLDTNDVIKKSLMEALDENLEHRQGIALGTMRSSHINEAVSRCVRKIFEKSLLAVPTTPTPKASTERLVYDRERIDPDDEKFMDQMLSDGFEVLRRDRKLVLASLHNGHQIPEVREWVCRRFGKRYGPQTRAEVESYRHKMSKLSEMKKKLIPLLSNIDPLIVQQNPIPYALFKDIMEKSNKFKKSFREEVLQIILKQSRLCWQAQHSLRFVNSSRIRRTFFTYLPSCARSIDPTFSHYLAHRNG</sequence>
<dbReference type="InterPro" id="IPR031936">
    <property type="entry name" value="DUF4771"/>
</dbReference>
<dbReference type="eggNOG" id="ENOG502SCTQ">
    <property type="taxonomic scope" value="Eukaryota"/>
</dbReference>
<evidence type="ECO:0000259" key="2">
    <source>
        <dbReference type="Pfam" id="PF15994"/>
    </source>
</evidence>
<proteinExistence type="predicted"/>
<accession>B3N7F3</accession>
<dbReference type="KEGG" id="der:6540706"/>
<organism evidence="4 5">
    <name type="scientific">Drosophila erecta</name>
    <name type="common">Fruit fly</name>
    <dbReference type="NCBI Taxonomy" id="7220"/>
    <lineage>
        <taxon>Eukaryota</taxon>
        <taxon>Metazoa</taxon>
        <taxon>Ecdysozoa</taxon>
        <taxon>Arthropoda</taxon>
        <taxon>Hexapoda</taxon>
        <taxon>Insecta</taxon>
        <taxon>Pterygota</taxon>
        <taxon>Neoptera</taxon>
        <taxon>Endopterygota</taxon>
        <taxon>Diptera</taxon>
        <taxon>Brachycera</taxon>
        <taxon>Muscomorpha</taxon>
        <taxon>Ephydroidea</taxon>
        <taxon>Drosophilidae</taxon>
        <taxon>Drosophila</taxon>
        <taxon>Sophophora</taxon>
    </lineage>
</organism>
<reference evidence="4 5" key="2">
    <citation type="journal article" date="2008" name="Bioinformatics">
        <title>Assembly reconciliation.</title>
        <authorList>
            <person name="Zimin A.V."/>
            <person name="Smith D.R."/>
            <person name="Sutton G."/>
            <person name="Yorke J.A."/>
        </authorList>
    </citation>
    <scope>NUCLEOTIDE SEQUENCE [LARGE SCALE GENOMIC DNA]</scope>
    <source>
        <strain evidence="4 5">TSC#14021-0224.01</strain>
    </source>
</reference>
<feature type="domain" description="DUF4771" evidence="3">
    <location>
        <begin position="530"/>
        <end position="687"/>
    </location>
</feature>
<feature type="domain" description="DUF4770" evidence="2">
    <location>
        <begin position="46"/>
        <end position="128"/>
    </location>
</feature>
<evidence type="ECO:0000256" key="1">
    <source>
        <dbReference type="SAM" id="MobiDB-lite"/>
    </source>
</evidence>
<dbReference type="PANTHER" id="PTHR41967">
    <property type="entry name" value="FI19406P1-RELATED"/>
    <property type="match status" value="1"/>
</dbReference>
<evidence type="ECO:0000313" key="4">
    <source>
        <dbReference type="EMBL" id="EDV59358.2"/>
    </source>
</evidence>
<evidence type="ECO:0000313" key="5">
    <source>
        <dbReference type="Proteomes" id="UP000008711"/>
    </source>
</evidence>
<dbReference type="Pfam" id="PF15994">
    <property type="entry name" value="DUF4770"/>
    <property type="match status" value="2"/>
</dbReference>
<name>B3N7F3_DROER</name>
<feature type="region of interest" description="Disordered" evidence="1">
    <location>
        <begin position="195"/>
        <end position="252"/>
    </location>
</feature>
<protein>
    <submittedName>
        <fullName evidence="4">Uncharacterized protein</fullName>
    </submittedName>
</protein>
<feature type="domain" description="DUF4770" evidence="2">
    <location>
        <begin position="200"/>
        <end position="272"/>
    </location>
</feature>
<reference evidence="4 5" key="1">
    <citation type="journal article" date="2007" name="Nature">
        <title>Evolution of genes and genomes on the Drosophila phylogeny.</title>
        <authorList>
            <consortium name="Drosophila 12 Genomes Consortium"/>
            <person name="Clark A.G."/>
            <person name="Eisen M.B."/>
            <person name="Smith D.R."/>
            <person name="Bergman C.M."/>
            <person name="Oliver B."/>
            <person name="Markow T.A."/>
            <person name="Kaufman T.C."/>
            <person name="Kellis M."/>
            <person name="Gelbart W."/>
            <person name="Iyer V.N."/>
            <person name="Pollard D.A."/>
            <person name="Sackton T.B."/>
            <person name="Larracuente A.M."/>
            <person name="Singh N.D."/>
            <person name="Abad J.P."/>
            <person name="Abt D.N."/>
            <person name="Adryan B."/>
            <person name="Aguade M."/>
            <person name="Akashi H."/>
            <person name="Anderson W.W."/>
            <person name="Aquadro C.F."/>
            <person name="Ardell D.H."/>
            <person name="Arguello R."/>
            <person name="Artieri C.G."/>
            <person name="Barbash D.A."/>
            <person name="Barker D."/>
            <person name="Barsanti P."/>
            <person name="Batterham P."/>
            <person name="Batzoglou S."/>
            <person name="Begun D."/>
            <person name="Bhutkar A."/>
            <person name="Blanco E."/>
            <person name="Bosak S.A."/>
            <person name="Bradley R.K."/>
            <person name="Brand A.D."/>
            <person name="Brent M.R."/>
            <person name="Brooks A.N."/>
            <person name="Brown R.H."/>
            <person name="Butlin R.K."/>
            <person name="Caggese C."/>
            <person name="Calvi B.R."/>
            <person name="Bernardo de Carvalho A."/>
            <person name="Caspi A."/>
            <person name="Castrezana S."/>
            <person name="Celniker S.E."/>
            <person name="Chang J.L."/>
            <person name="Chapple C."/>
            <person name="Chatterji S."/>
            <person name="Chinwalla A."/>
            <person name="Civetta A."/>
            <person name="Clifton S.W."/>
            <person name="Comeron J.M."/>
            <person name="Costello J.C."/>
            <person name="Coyne J.A."/>
            <person name="Daub J."/>
            <person name="David R.G."/>
            <person name="Delcher A.L."/>
            <person name="Delehaunty K."/>
            <person name="Do C.B."/>
            <person name="Ebling H."/>
            <person name="Edwards K."/>
            <person name="Eickbush T."/>
            <person name="Evans J.D."/>
            <person name="Filipski A."/>
            <person name="Findeiss S."/>
            <person name="Freyhult E."/>
            <person name="Fulton L."/>
            <person name="Fulton R."/>
            <person name="Garcia A.C."/>
            <person name="Gardiner A."/>
            <person name="Garfield D.A."/>
            <person name="Garvin B.E."/>
            <person name="Gibson G."/>
            <person name="Gilbert D."/>
            <person name="Gnerre S."/>
            <person name="Godfrey J."/>
            <person name="Good R."/>
            <person name="Gotea V."/>
            <person name="Gravely B."/>
            <person name="Greenberg A.J."/>
            <person name="Griffiths-Jones S."/>
            <person name="Gross S."/>
            <person name="Guigo R."/>
            <person name="Gustafson E.A."/>
            <person name="Haerty W."/>
            <person name="Hahn M.W."/>
            <person name="Halligan D.L."/>
            <person name="Halpern A.L."/>
            <person name="Halter G.M."/>
            <person name="Han M.V."/>
            <person name="Heger A."/>
            <person name="Hillier L."/>
            <person name="Hinrichs A.S."/>
            <person name="Holmes I."/>
            <person name="Hoskins R.A."/>
            <person name="Hubisz M.J."/>
            <person name="Hultmark D."/>
            <person name="Huntley M.A."/>
            <person name="Jaffe D.B."/>
            <person name="Jagadeeshan S."/>
            <person name="Jeck W.R."/>
            <person name="Johnson J."/>
            <person name="Jones C.D."/>
            <person name="Jordan W.C."/>
            <person name="Karpen G.H."/>
            <person name="Kataoka E."/>
            <person name="Keightley P.D."/>
            <person name="Kheradpour P."/>
            <person name="Kirkness E.F."/>
            <person name="Koerich L.B."/>
            <person name="Kristiansen K."/>
            <person name="Kudrna D."/>
            <person name="Kulathinal R.J."/>
            <person name="Kumar S."/>
            <person name="Kwok R."/>
            <person name="Lander E."/>
            <person name="Langley C.H."/>
            <person name="Lapoint R."/>
            <person name="Lazzaro B.P."/>
            <person name="Lee S.J."/>
            <person name="Levesque L."/>
            <person name="Li R."/>
            <person name="Lin C.F."/>
            <person name="Lin M.F."/>
            <person name="Lindblad-Toh K."/>
            <person name="Llopart A."/>
            <person name="Long M."/>
            <person name="Low L."/>
            <person name="Lozovsky E."/>
            <person name="Lu J."/>
            <person name="Luo M."/>
            <person name="Machado C.A."/>
            <person name="Makalowski W."/>
            <person name="Marzo M."/>
            <person name="Matsuda M."/>
            <person name="Matzkin L."/>
            <person name="McAllister B."/>
            <person name="McBride C.S."/>
            <person name="McKernan B."/>
            <person name="McKernan K."/>
            <person name="Mendez-Lago M."/>
            <person name="Minx P."/>
            <person name="Mollenhauer M.U."/>
            <person name="Montooth K."/>
            <person name="Mount S.M."/>
            <person name="Mu X."/>
            <person name="Myers E."/>
            <person name="Negre B."/>
            <person name="Newfeld S."/>
            <person name="Nielsen R."/>
            <person name="Noor M.A."/>
            <person name="O'Grady P."/>
            <person name="Pachter L."/>
            <person name="Papaceit M."/>
            <person name="Parisi M.J."/>
            <person name="Parisi M."/>
            <person name="Parts L."/>
            <person name="Pedersen J.S."/>
            <person name="Pesole G."/>
            <person name="Phillippy A.M."/>
            <person name="Ponting C.P."/>
            <person name="Pop M."/>
            <person name="Porcelli D."/>
            <person name="Powell J.R."/>
            <person name="Prohaska S."/>
            <person name="Pruitt K."/>
            <person name="Puig M."/>
            <person name="Quesneville H."/>
            <person name="Ram K.R."/>
            <person name="Rand D."/>
            <person name="Rasmussen M.D."/>
            <person name="Reed L.K."/>
            <person name="Reenan R."/>
            <person name="Reily A."/>
            <person name="Remington K.A."/>
            <person name="Rieger T.T."/>
            <person name="Ritchie M.G."/>
            <person name="Robin C."/>
            <person name="Rogers Y.H."/>
            <person name="Rohde C."/>
            <person name="Rozas J."/>
            <person name="Rubenfield M.J."/>
            <person name="Ruiz A."/>
            <person name="Russo S."/>
            <person name="Salzberg S.L."/>
            <person name="Sanchez-Gracia A."/>
            <person name="Saranga D.J."/>
            <person name="Sato H."/>
            <person name="Schaeffer S.W."/>
            <person name="Schatz M.C."/>
            <person name="Schlenke T."/>
            <person name="Schwartz R."/>
            <person name="Segarra C."/>
            <person name="Singh R.S."/>
            <person name="Sirot L."/>
            <person name="Sirota M."/>
            <person name="Sisneros N.B."/>
            <person name="Smith C.D."/>
            <person name="Smith T.F."/>
            <person name="Spieth J."/>
            <person name="Stage D.E."/>
            <person name="Stark A."/>
            <person name="Stephan W."/>
            <person name="Strausberg R.L."/>
            <person name="Strempel S."/>
            <person name="Sturgill D."/>
            <person name="Sutton G."/>
            <person name="Sutton G.G."/>
            <person name="Tao W."/>
            <person name="Teichmann S."/>
            <person name="Tobari Y.N."/>
            <person name="Tomimura Y."/>
            <person name="Tsolas J.M."/>
            <person name="Valente V.L."/>
            <person name="Venter E."/>
            <person name="Venter J.C."/>
            <person name="Vicario S."/>
            <person name="Vieira F.G."/>
            <person name="Vilella A.J."/>
            <person name="Villasante A."/>
            <person name="Walenz B."/>
            <person name="Wang J."/>
            <person name="Wasserman M."/>
            <person name="Watts T."/>
            <person name="Wilson D."/>
            <person name="Wilson R.K."/>
            <person name="Wing R.A."/>
            <person name="Wolfner M.F."/>
            <person name="Wong A."/>
            <person name="Wong G.K."/>
            <person name="Wu C.I."/>
            <person name="Wu G."/>
            <person name="Yamamoto D."/>
            <person name="Yang H.P."/>
            <person name="Yang S.P."/>
            <person name="Yorke J.A."/>
            <person name="Yoshida K."/>
            <person name="Zdobnov E."/>
            <person name="Zhang P."/>
            <person name="Zhang Y."/>
            <person name="Zimin A.V."/>
            <person name="Baldwin J."/>
            <person name="Abdouelleil A."/>
            <person name="Abdulkadir J."/>
            <person name="Abebe A."/>
            <person name="Abera B."/>
            <person name="Abreu J."/>
            <person name="Acer S.C."/>
            <person name="Aftuck L."/>
            <person name="Alexander A."/>
            <person name="An P."/>
            <person name="Anderson E."/>
            <person name="Anderson S."/>
            <person name="Arachi H."/>
            <person name="Azer M."/>
            <person name="Bachantsang P."/>
            <person name="Barry A."/>
            <person name="Bayul T."/>
            <person name="Berlin A."/>
            <person name="Bessette D."/>
            <person name="Bloom T."/>
            <person name="Blye J."/>
            <person name="Boguslavskiy L."/>
            <person name="Bonnet C."/>
            <person name="Boukhgalter B."/>
            <person name="Bourzgui I."/>
            <person name="Brown A."/>
            <person name="Cahill P."/>
            <person name="Channer S."/>
            <person name="Cheshatsang Y."/>
            <person name="Chuda L."/>
            <person name="Citroen M."/>
            <person name="Collymore A."/>
            <person name="Cooke P."/>
            <person name="Costello M."/>
            <person name="D'Aco K."/>
            <person name="Daza R."/>
            <person name="De Haan G."/>
            <person name="DeGray S."/>
            <person name="DeMaso C."/>
            <person name="Dhargay N."/>
            <person name="Dooley K."/>
            <person name="Dooley E."/>
            <person name="Doricent M."/>
            <person name="Dorje P."/>
            <person name="Dorjee K."/>
            <person name="Dupes A."/>
            <person name="Elong R."/>
            <person name="Falk J."/>
            <person name="Farina A."/>
            <person name="Faro S."/>
            <person name="Ferguson D."/>
            <person name="Fisher S."/>
            <person name="Foley C.D."/>
            <person name="Franke A."/>
            <person name="Friedrich D."/>
            <person name="Gadbois L."/>
            <person name="Gearin G."/>
            <person name="Gearin C.R."/>
            <person name="Giannoukos G."/>
            <person name="Goode T."/>
            <person name="Graham J."/>
            <person name="Grandbois E."/>
            <person name="Grewal S."/>
            <person name="Gyaltsen K."/>
            <person name="Hafez N."/>
            <person name="Hagos B."/>
            <person name="Hall J."/>
            <person name="Henson C."/>
            <person name="Hollinger A."/>
            <person name="Honan T."/>
            <person name="Huard M.D."/>
            <person name="Hughes L."/>
            <person name="Hurhula B."/>
            <person name="Husby M.E."/>
            <person name="Kamat A."/>
            <person name="Kanga B."/>
            <person name="Kashin S."/>
            <person name="Khazanovich D."/>
            <person name="Kisner P."/>
            <person name="Lance K."/>
            <person name="Lara M."/>
            <person name="Lee W."/>
            <person name="Lennon N."/>
            <person name="Letendre F."/>
            <person name="LeVine R."/>
            <person name="Lipovsky A."/>
            <person name="Liu X."/>
            <person name="Liu J."/>
            <person name="Liu S."/>
            <person name="Lokyitsang T."/>
            <person name="Lokyitsang Y."/>
            <person name="Lubonja R."/>
            <person name="Lui A."/>
            <person name="MacDonald P."/>
            <person name="Magnisalis V."/>
            <person name="Maru K."/>
            <person name="Matthews C."/>
            <person name="McCusker W."/>
            <person name="McDonough S."/>
            <person name="Mehta T."/>
            <person name="Meldrim J."/>
            <person name="Meneus L."/>
            <person name="Mihai O."/>
            <person name="Mihalev A."/>
            <person name="Mihova T."/>
            <person name="Mittelman R."/>
            <person name="Mlenga V."/>
            <person name="Montmayeur A."/>
            <person name="Mulrain L."/>
            <person name="Navidi A."/>
            <person name="Naylor J."/>
            <person name="Negash T."/>
            <person name="Nguyen T."/>
            <person name="Nguyen N."/>
            <person name="Nicol R."/>
            <person name="Norbu C."/>
            <person name="Norbu N."/>
            <person name="Novod N."/>
            <person name="O'Neill B."/>
            <person name="Osman S."/>
            <person name="Markiewicz E."/>
            <person name="Oyono O.L."/>
            <person name="Patti C."/>
            <person name="Phunkhang P."/>
            <person name="Pierre F."/>
            <person name="Priest M."/>
            <person name="Raghuraman S."/>
            <person name="Rege F."/>
            <person name="Reyes R."/>
            <person name="Rise C."/>
            <person name="Rogov P."/>
            <person name="Ross K."/>
            <person name="Ryan E."/>
            <person name="Settipalli S."/>
            <person name="Shea T."/>
            <person name="Sherpa N."/>
            <person name="Shi L."/>
            <person name="Shih D."/>
            <person name="Sparrow T."/>
            <person name="Spaulding J."/>
            <person name="Stalker J."/>
            <person name="Stange-Thomann N."/>
            <person name="Stavropoulos S."/>
            <person name="Stone C."/>
            <person name="Strader C."/>
            <person name="Tesfaye S."/>
            <person name="Thomson T."/>
            <person name="Thoulutsang Y."/>
            <person name="Thoulutsang D."/>
            <person name="Topham K."/>
            <person name="Topping I."/>
            <person name="Tsamla T."/>
            <person name="Vassiliev H."/>
            <person name="Vo A."/>
            <person name="Wangchuk T."/>
            <person name="Wangdi T."/>
            <person name="Weiand M."/>
            <person name="Wilkinson J."/>
            <person name="Wilson A."/>
            <person name="Yadav S."/>
            <person name="Young G."/>
            <person name="Yu Q."/>
            <person name="Zembek L."/>
            <person name="Zhong D."/>
            <person name="Zimmer A."/>
            <person name="Zwirko Z."/>
            <person name="Jaffe D.B."/>
            <person name="Alvarez P."/>
            <person name="Brockman W."/>
            <person name="Butler J."/>
            <person name="Chin C."/>
            <person name="Gnerre S."/>
            <person name="Grabherr M."/>
            <person name="Kleber M."/>
            <person name="Mauceli E."/>
            <person name="MacCallum I."/>
        </authorList>
    </citation>
    <scope>NUCLEOTIDE SEQUENCE [LARGE SCALE GENOMIC DNA]</scope>
    <source>
        <strain evidence="4 5">TSC#14021-0224.01</strain>
    </source>
</reference>
<dbReference type="OrthoDB" id="6613664at2759"/>
<dbReference type="EMBL" id="CH954177">
    <property type="protein sequence ID" value="EDV59358.2"/>
    <property type="molecule type" value="Genomic_DNA"/>
</dbReference>
<dbReference type="Proteomes" id="UP000008711">
    <property type="component" value="Unassembled WGS sequence"/>
</dbReference>
<dbReference type="InterPro" id="IPR031935">
    <property type="entry name" value="DUF4770"/>
</dbReference>
<evidence type="ECO:0000259" key="3">
    <source>
        <dbReference type="Pfam" id="PF15995"/>
    </source>
</evidence>
<gene>
    <name evidence="4" type="primary">Dere\GG23445</name>
    <name evidence="4" type="synonym">dere_GLEANR_8266</name>
    <name evidence="4" type="synonym">GG23445</name>
    <name evidence="4" type="ORF">Dere_GG23445</name>
</gene>